<feature type="compositionally biased region" description="Acidic residues" evidence="12">
    <location>
        <begin position="83"/>
        <end position="93"/>
    </location>
</feature>
<dbReference type="Proteomes" id="UP001374579">
    <property type="component" value="Unassembled WGS sequence"/>
</dbReference>
<dbReference type="GO" id="GO:0005743">
    <property type="term" value="C:mitochondrial inner membrane"/>
    <property type="evidence" value="ECO:0007669"/>
    <property type="project" value="UniProtKB-SubCell"/>
</dbReference>
<evidence type="ECO:0000256" key="7">
    <source>
        <dbReference type="ARBA" id="ARBA00022792"/>
    </source>
</evidence>
<evidence type="ECO:0000256" key="5">
    <source>
        <dbReference type="ARBA" id="ARBA00022448"/>
    </source>
</evidence>
<keyword evidence="11" id="KW-0472">Membrane</keyword>
<accession>A0AAN9AMW4</accession>
<keyword evidence="8" id="KW-0809">Transit peptide</keyword>
<evidence type="ECO:0008006" key="16">
    <source>
        <dbReference type="Google" id="ProtNLM"/>
    </source>
</evidence>
<evidence type="ECO:0000256" key="12">
    <source>
        <dbReference type="SAM" id="MobiDB-lite"/>
    </source>
</evidence>
<evidence type="ECO:0000256" key="1">
    <source>
        <dbReference type="ARBA" id="ARBA00003195"/>
    </source>
</evidence>
<evidence type="ECO:0000256" key="6">
    <source>
        <dbReference type="ARBA" id="ARBA00022660"/>
    </source>
</evidence>
<dbReference type="GO" id="GO:0045271">
    <property type="term" value="C:respiratory chain complex I"/>
    <property type="evidence" value="ECO:0007669"/>
    <property type="project" value="InterPro"/>
</dbReference>
<evidence type="ECO:0000313" key="15">
    <source>
        <dbReference type="Proteomes" id="UP001374579"/>
    </source>
</evidence>
<evidence type="ECO:0000313" key="13">
    <source>
        <dbReference type="EMBL" id="KAK7089740.1"/>
    </source>
</evidence>
<comment type="function">
    <text evidence="1">Accessory subunit of the mitochondrial membrane respiratory chain NADH dehydrogenase (Complex I), that is believed not to be involved in catalysis. Complex I functions in the transfer of electrons from NADH to the respiratory chain. The immediate electron acceptor for the enzyme is believed to be ubiquinone.</text>
</comment>
<dbReference type="AlphaFoldDB" id="A0AAN9AMW4"/>
<sequence length="93" mass="10909">MFASTLRTVATVLKTRPAVQTAVRNGGTWYYRRIAPDPPKSVMFKAEFLGFVMWYWMLYHCWKEPEHITGHFEYPNPSKWTDEELGIPPDEEG</sequence>
<reference evidence="13 15" key="1">
    <citation type="submission" date="2024-02" db="EMBL/GenBank/DDBJ databases">
        <title>Chromosome-scale genome assembly of the rough periwinkle Littorina saxatilis.</title>
        <authorList>
            <person name="De Jode A."/>
            <person name="Faria R."/>
            <person name="Formenti G."/>
            <person name="Sims Y."/>
            <person name="Smith T.P."/>
            <person name="Tracey A."/>
            <person name="Wood J.M.D."/>
            <person name="Zagrodzka Z.B."/>
            <person name="Johannesson K."/>
            <person name="Butlin R.K."/>
            <person name="Leder E.H."/>
        </authorList>
    </citation>
    <scope>NUCLEOTIDE SEQUENCE [LARGE SCALE GENOMIC DNA]</scope>
    <source>
        <strain evidence="13">Snail1</strain>
        <tissue evidence="13">Muscle</tissue>
    </source>
</reference>
<dbReference type="GO" id="GO:0032981">
    <property type="term" value="P:mitochondrial respiratory chain complex I assembly"/>
    <property type="evidence" value="ECO:0007669"/>
    <property type="project" value="TreeGrafter"/>
</dbReference>
<gene>
    <name evidence="14" type="ORF">V1264_016178</name>
    <name evidence="13" type="ORF">V1264_024965</name>
</gene>
<dbReference type="Pfam" id="PF14813">
    <property type="entry name" value="NADH_B2"/>
    <property type="match status" value="1"/>
</dbReference>
<dbReference type="InterPro" id="IPR026627">
    <property type="entry name" value="NDUFB2_animal"/>
</dbReference>
<evidence type="ECO:0000256" key="8">
    <source>
        <dbReference type="ARBA" id="ARBA00022946"/>
    </source>
</evidence>
<keyword evidence="5" id="KW-0813">Transport</keyword>
<evidence type="ECO:0000256" key="9">
    <source>
        <dbReference type="ARBA" id="ARBA00022982"/>
    </source>
</evidence>
<evidence type="ECO:0000313" key="14">
    <source>
        <dbReference type="EMBL" id="KAK7108436.1"/>
    </source>
</evidence>
<comment type="subunit">
    <text evidence="4">Complex I is composed of 45 different subunits.</text>
</comment>
<organism evidence="13 15">
    <name type="scientific">Littorina saxatilis</name>
    <dbReference type="NCBI Taxonomy" id="31220"/>
    <lineage>
        <taxon>Eukaryota</taxon>
        <taxon>Metazoa</taxon>
        <taxon>Spiralia</taxon>
        <taxon>Lophotrochozoa</taxon>
        <taxon>Mollusca</taxon>
        <taxon>Gastropoda</taxon>
        <taxon>Caenogastropoda</taxon>
        <taxon>Littorinimorpha</taxon>
        <taxon>Littorinoidea</taxon>
        <taxon>Littorinidae</taxon>
        <taxon>Littorina</taxon>
    </lineage>
</organism>
<comment type="subcellular location">
    <subcellularLocation>
        <location evidence="2">Mitochondrion inner membrane</location>
        <topology evidence="2">Peripheral membrane protein</topology>
        <orientation evidence="2">Matrix side</orientation>
    </subcellularLocation>
</comment>
<protein>
    <recommendedName>
        <fullName evidence="16">NADH dehydrogenase [ubiquinone] 1 beta subcomplex subunit 2, mitochondrial</fullName>
    </recommendedName>
</protein>
<evidence type="ECO:0000256" key="3">
    <source>
        <dbReference type="ARBA" id="ARBA00005923"/>
    </source>
</evidence>
<keyword evidence="6" id="KW-0679">Respiratory chain</keyword>
<evidence type="ECO:0000256" key="2">
    <source>
        <dbReference type="ARBA" id="ARBA00004443"/>
    </source>
</evidence>
<evidence type="ECO:0000256" key="10">
    <source>
        <dbReference type="ARBA" id="ARBA00023128"/>
    </source>
</evidence>
<comment type="similarity">
    <text evidence="3">Belongs to the complex I NDUFB2 subunit family.</text>
</comment>
<keyword evidence="9" id="KW-0249">Electron transport</keyword>
<keyword evidence="7" id="KW-0999">Mitochondrion inner membrane</keyword>
<dbReference type="PANTHER" id="PTHR15223:SF1">
    <property type="entry name" value="NADH DEHYDROGENASE [UBIQUINONE] 1 BETA SUBCOMPLEX SUBUNIT 2, MITOCHONDRIAL"/>
    <property type="match status" value="1"/>
</dbReference>
<dbReference type="PANTHER" id="PTHR15223">
    <property type="entry name" value="NADH-UBIQUINONE OXIDOREDUCTASE AGGG SUBUNIT"/>
    <property type="match status" value="1"/>
</dbReference>
<comment type="caution">
    <text evidence="13">The sequence shown here is derived from an EMBL/GenBank/DDBJ whole genome shotgun (WGS) entry which is preliminary data.</text>
</comment>
<evidence type="ECO:0000256" key="4">
    <source>
        <dbReference type="ARBA" id="ARBA00011533"/>
    </source>
</evidence>
<keyword evidence="10" id="KW-0496">Mitochondrion</keyword>
<dbReference type="EMBL" id="JBAMIC010000694">
    <property type="protein sequence ID" value="KAK7089740.1"/>
    <property type="molecule type" value="Genomic_DNA"/>
</dbReference>
<proteinExistence type="inferred from homology"/>
<dbReference type="EMBL" id="JBAMIC010000004">
    <property type="protein sequence ID" value="KAK7108436.1"/>
    <property type="molecule type" value="Genomic_DNA"/>
</dbReference>
<keyword evidence="15" id="KW-1185">Reference proteome</keyword>
<feature type="region of interest" description="Disordered" evidence="12">
    <location>
        <begin position="73"/>
        <end position="93"/>
    </location>
</feature>
<name>A0AAN9AMW4_9CAEN</name>
<evidence type="ECO:0000256" key="11">
    <source>
        <dbReference type="ARBA" id="ARBA00023136"/>
    </source>
</evidence>